<dbReference type="AlphaFoldDB" id="N2B9H8"/>
<comment type="caution">
    <text evidence="1">The sequence shown here is derived from an EMBL/GenBank/DDBJ whole genome shotgun (WGS) entry which is preliminary data.</text>
</comment>
<dbReference type="STRING" id="1235802.C823_01056"/>
<dbReference type="eggNOG" id="ENOG503108U">
    <property type="taxonomic scope" value="Bacteria"/>
</dbReference>
<evidence type="ECO:0000313" key="1">
    <source>
        <dbReference type="EMBL" id="EMZ35158.1"/>
    </source>
</evidence>
<keyword evidence="2" id="KW-1185">Reference proteome</keyword>
<dbReference type="HOGENOM" id="CLU_2206097_0_0_9"/>
<organism evidence="1 2">
    <name type="scientific">Eubacterium plexicaudatum ASF492</name>
    <dbReference type="NCBI Taxonomy" id="1235802"/>
    <lineage>
        <taxon>Bacteria</taxon>
        <taxon>Bacillati</taxon>
        <taxon>Bacillota</taxon>
        <taxon>Clostridia</taxon>
        <taxon>Eubacteriales</taxon>
        <taxon>Eubacteriaceae</taxon>
        <taxon>Eubacterium</taxon>
    </lineage>
</organism>
<protein>
    <submittedName>
        <fullName evidence="1">Uncharacterized protein</fullName>
    </submittedName>
</protein>
<gene>
    <name evidence="1" type="ORF">C823_01056</name>
</gene>
<reference evidence="1 2" key="1">
    <citation type="journal article" date="2014" name="Genome Announc.">
        <title>Draft genome sequences of the altered schaedler flora, a defined bacterial community from gnotobiotic mice.</title>
        <authorList>
            <person name="Wannemuehler M.J."/>
            <person name="Overstreet A.M."/>
            <person name="Ward D.V."/>
            <person name="Phillips G.J."/>
        </authorList>
    </citation>
    <scope>NUCLEOTIDE SEQUENCE [LARGE SCALE GENOMIC DNA]</scope>
    <source>
        <strain evidence="1 2">ASF492</strain>
    </source>
</reference>
<sequence length="107" mass="12400">MKRETTPQKVSDKIIELCNKVVPEAEPIYVPVKAAVWSRLHECFPNVQQMVREHGGQPINGWAIWQWANILVEAEAHSVWKSPEGQLIDVTPHDNLNLTHNYNIYFR</sequence>
<dbReference type="Proteomes" id="UP000012589">
    <property type="component" value="Unassembled WGS sequence"/>
</dbReference>
<accession>N2B9H8</accession>
<proteinExistence type="predicted"/>
<dbReference type="EMBL" id="AQFT01000032">
    <property type="protein sequence ID" value="EMZ35158.1"/>
    <property type="molecule type" value="Genomic_DNA"/>
</dbReference>
<evidence type="ECO:0000313" key="2">
    <source>
        <dbReference type="Proteomes" id="UP000012589"/>
    </source>
</evidence>
<name>N2B9H8_9FIRM</name>